<evidence type="ECO:0000256" key="4">
    <source>
        <dbReference type="ARBA" id="ARBA00022475"/>
    </source>
</evidence>
<feature type="transmembrane region" description="Helical" evidence="9">
    <location>
        <begin position="381"/>
        <end position="405"/>
    </location>
</feature>
<comment type="similarity">
    <text evidence="2">Belongs to the autoinducer-2 exporter (AI-2E) (TC 2.A.86) family.</text>
</comment>
<feature type="transmembrane region" description="Helical" evidence="9">
    <location>
        <begin position="354"/>
        <end position="374"/>
    </location>
</feature>
<name>A0ABY8WHD9_9ACTN</name>
<dbReference type="EMBL" id="CP126980">
    <property type="protein sequence ID" value="WIM97311.1"/>
    <property type="molecule type" value="Genomic_DNA"/>
</dbReference>
<keyword evidence="6 9" id="KW-1133">Transmembrane helix</keyword>
<keyword evidence="3" id="KW-0813">Transport</keyword>
<dbReference type="PANTHER" id="PTHR21716">
    <property type="entry name" value="TRANSMEMBRANE PROTEIN"/>
    <property type="match status" value="1"/>
</dbReference>
<dbReference type="Pfam" id="PF01594">
    <property type="entry name" value="AI-2E_transport"/>
    <property type="match status" value="1"/>
</dbReference>
<evidence type="ECO:0000256" key="3">
    <source>
        <dbReference type="ARBA" id="ARBA00022448"/>
    </source>
</evidence>
<feature type="region of interest" description="Disordered" evidence="8">
    <location>
        <begin position="463"/>
        <end position="518"/>
    </location>
</feature>
<feature type="transmembrane region" description="Helical" evidence="9">
    <location>
        <begin position="425"/>
        <end position="452"/>
    </location>
</feature>
<feature type="transmembrane region" description="Helical" evidence="9">
    <location>
        <begin position="272"/>
        <end position="291"/>
    </location>
</feature>
<feature type="transmembrane region" description="Helical" evidence="9">
    <location>
        <begin position="156"/>
        <end position="177"/>
    </location>
</feature>
<feature type="transmembrane region" description="Helical" evidence="9">
    <location>
        <begin position="132"/>
        <end position="150"/>
    </location>
</feature>
<evidence type="ECO:0000256" key="5">
    <source>
        <dbReference type="ARBA" id="ARBA00022692"/>
    </source>
</evidence>
<keyword evidence="7 9" id="KW-0472">Membrane</keyword>
<evidence type="ECO:0000256" key="2">
    <source>
        <dbReference type="ARBA" id="ARBA00009773"/>
    </source>
</evidence>
<dbReference type="PANTHER" id="PTHR21716:SF53">
    <property type="entry name" value="PERMEASE PERM-RELATED"/>
    <property type="match status" value="1"/>
</dbReference>
<organism evidence="10 11">
    <name type="scientific">Actinoplanes oblitus</name>
    <dbReference type="NCBI Taxonomy" id="3040509"/>
    <lineage>
        <taxon>Bacteria</taxon>
        <taxon>Bacillati</taxon>
        <taxon>Actinomycetota</taxon>
        <taxon>Actinomycetes</taxon>
        <taxon>Micromonosporales</taxon>
        <taxon>Micromonosporaceae</taxon>
        <taxon>Actinoplanes</taxon>
    </lineage>
</organism>
<proteinExistence type="inferred from homology"/>
<evidence type="ECO:0000256" key="9">
    <source>
        <dbReference type="SAM" id="Phobius"/>
    </source>
</evidence>
<feature type="transmembrane region" description="Helical" evidence="9">
    <location>
        <begin position="327"/>
        <end position="348"/>
    </location>
</feature>
<accession>A0ABY8WHD9</accession>
<keyword evidence="4" id="KW-1003">Cell membrane</keyword>
<evidence type="ECO:0000256" key="8">
    <source>
        <dbReference type="SAM" id="MobiDB-lite"/>
    </source>
</evidence>
<evidence type="ECO:0000313" key="10">
    <source>
        <dbReference type="EMBL" id="WIM97311.1"/>
    </source>
</evidence>
<feature type="region of interest" description="Disordered" evidence="8">
    <location>
        <begin position="1"/>
        <end position="21"/>
    </location>
</feature>
<evidence type="ECO:0000256" key="7">
    <source>
        <dbReference type="ARBA" id="ARBA00023136"/>
    </source>
</evidence>
<dbReference type="InterPro" id="IPR002549">
    <property type="entry name" value="AI-2E-like"/>
</dbReference>
<sequence>MAPEADSPSSTRLITSGQAGVRLPAEARSGKGLPGQPVDIVRGPVTLFLRQPRIHGVRQSSGHTRGGPMPIWVTTARQRARRRLAAAQRALAPPPFTATPELGAVPAPLMLVEQTPSVDDGLPRGVRIAGAWAWRLILFIAAAYLIIRVISDLRVVVIPVVVALLLAAMFEPVAAALRNRGVNRSLAAVLVLVTGLTAVVGGLTLIVRTFVAQLADLSTQVGHGIDEVQNWLATGPLHLSQTQLDDAAGRLRTAITENQGALTSGALTTASTVGELVAGFFLVLFTLFFYLRDGGQIWTFLCRLLPRNARLPVARAGHYSWHTLVSYVRATVLVAFVDAVGIGIGLAILRVPLVLPLAALVFLGGFIPVIGATLTGAVAVLVALVTVGLVKALILLGVVIAVQQLEGHVLQPLIMGRAVALHPLAVILTIATGVLAAGIIGGLVAVPLLAVLNTAVRYLFSHPHGEPTPDRQPPGTESTDDRAFQHTIHRGPDDGGATPAGDRLAVPEPRTTETDLSR</sequence>
<gene>
    <name evidence="10" type="ORF">ACTOB_000819</name>
</gene>
<dbReference type="RefSeq" id="WP_284918698.1">
    <property type="nucleotide sequence ID" value="NZ_CP126980.1"/>
</dbReference>
<evidence type="ECO:0000313" key="11">
    <source>
        <dbReference type="Proteomes" id="UP001240150"/>
    </source>
</evidence>
<reference evidence="10 11" key="1">
    <citation type="submission" date="2023-06" db="EMBL/GenBank/DDBJ databases">
        <authorList>
            <person name="Yushchuk O."/>
            <person name="Binda E."/>
            <person name="Ruckert-Reed C."/>
            <person name="Fedorenko V."/>
            <person name="Kalinowski J."/>
            <person name="Marinelli F."/>
        </authorList>
    </citation>
    <scope>NUCLEOTIDE SEQUENCE [LARGE SCALE GENOMIC DNA]</scope>
    <source>
        <strain evidence="10 11">NRRL 3884</strain>
    </source>
</reference>
<comment type="subcellular location">
    <subcellularLocation>
        <location evidence="1">Cell membrane</location>
        <topology evidence="1">Multi-pass membrane protein</topology>
    </subcellularLocation>
</comment>
<evidence type="ECO:0000256" key="1">
    <source>
        <dbReference type="ARBA" id="ARBA00004651"/>
    </source>
</evidence>
<protein>
    <submittedName>
        <fullName evidence="10">AI-2E family transporter</fullName>
    </submittedName>
</protein>
<evidence type="ECO:0000256" key="6">
    <source>
        <dbReference type="ARBA" id="ARBA00022989"/>
    </source>
</evidence>
<feature type="transmembrane region" description="Helical" evidence="9">
    <location>
        <begin position="189"/>
        <end position="211"/>
    </location>
</feature>
<feature type="compositionally biased region" description="Polar residues" evidence="8">
    <location>
        <begin position="7"/>
        <end position="18"/>
    </location>
</feature>
<keyword evidence="5 9" id="KW-0812">Transmembrane</keyword>
<dbReference type="Proteomes" id="UP001240150">
    <property type="component" value="Chromosome"/>
</dbReference>
<keyword evidence="11" id="KW-1185">Reference proteome</keyword>